<keyword evidence="1" id="KW-0328">Glycosyltransferase</keyword>
<dbReference type="GO" id="GO:0046872">
    <property type="term" value="F:metal ion binding"/>
    <property type="evidence" value="ECO:0007669"/>
    <property type="project" value="UniProtKB-KW"/>
</dbReference>
<dbReference type="EMBL" id="NOUV01000019">
    <property type="protein sequence ID" value="PDX85691.1"/>
    <property type="molecule type" value="Genomic_DNA"/>
</dbReference>
<dbReference type="InterPro" id="IPR029044">
    <property type="entry name" value="Nucleotide-diphossugar_trans"/>
</dbReference>
<organism evidence="4 5">
    <name type="scientific">Faecalibacterium prausnitzii</name>
    <dbReference type="NCBI Taxonomy" id="853"/>
    <lineage>
        <taxon>Bacteria</taxon>
        <taxon>Bacillati</taxon>
        <taxon>Bacillota</taxon>
        <taxon>Clostridia</taxon>
        <taxon>Eubacteriales</taxon>
        <taxon>Oscillospiraceae</taxon>
        <taxon>Faecalibacterium</taxon>
    </lineage>
</organism>
<evidence type="ECO:0000313" key="5">
    <source>
        <dbReference type="Proteomes" id="UP000220904"/>
    </source>
</evidence>
<name>A0A2A7B2Y9_9FIRM</name>
<dbReference type="SUPFAM" id="SSF53448">
    <property type="entry name" value="Nucleotide-diphospho-sugar transferases"/>
    <property type="match status" value="1"/>
</dbReference>
<reference evidence="4 5" key="1">
    <citation type="journal article" date="2017" name="Front. Microbiol.">
        <title>New Insights into the Diversity of the Genus Faecalibacterium.</title>
        <authorList>
            <person name="Benevides L."/>
            <person name="Burman S."/>
            <person name="Martin R."/>
            <person name="Robert V."/>
            <person name="Thomas M."/>
            <person name="Miquel S."/>
            <person name="Chain F."/>
            <person name="Sokol H."/>
            <person name="Bermudez-Humaran L.G."/>
            <person name="Morrison M."/>
            <person name="Langella P."/>
            <person name="Azevedo V.A."/>
            <person name="Chatel J.M."/>
            <person name="Soares S."/>
        </authorList>
    </citation>
    <scope>NUCLEOTIDE SEQUENCE [LARGE SCALE GENOMIC DNA]</scope>
    <source>
        <strain evidence="4 5">AHMP21</strain>
    </source>
</reference>
<evidence type="ECO:0008006" key="6">
    <source>
        <dbReference type="Google" id="ProtNLM"/>
    </source>
</evidence>
<protein>
    <recommendedName>
        <fullName evidence="6">Glycosyltransferase family 8 protein</fullName>
    </recommendedName>
</protein>
<dbReference type="AlphaFoldDB" id="A0A2A7B2Y9"/>
<keyword evidence="2" id="KW-0808">Transferase</keyword>
<dbReference type="InterPro" id="IPR050748">
    <property type="entry name" value="Glycosyltrans_8_dom-fam"/>
</dbReference>
<proteinExistence type="predicted"/>
<dbReference type="PANTHER" id="PTHR13778:SF47">
    <property type="entry name" value="LIPOPOLYSACCHARIDE 1,3-GALACTOSYLTRANSFERASE"/>
    <property type="match status" value="1"/>
</dbReference>
<dbReference type="Proteomes" id="UP000220904">
    <property type="component" value="Unassembled WGS sequence"/>
</dbReference>
<comment type="caution">
    <text evidence="4">The sequence shown here is derived from an EMBL/GenBank/DDBJ whole genome shotgun (WGS) entry which is preliminary data.</text>
</comment>
<dbReference type="PANTHER" id="PTHR13778">
    <property type="entry name" value="GLYCOSYLTRANSFERASE 8 DOMAIN-CONTAINING PROTEIN"/>
    <property type="match status" value="1"/>
</dbReference>
<dbReference type="RefSeq" id="WP_097793160.1">
    <property type="nucleotide sequence ID" value="NZ_NOUV01000019.1"/>
</dbReference>
<evidence type="ECO:0000313" key="4">
    <source>
        <dbReference type="EMBL" id="PDX85691.1"/>
    </source>
</evidence>
<dbReference type="OrthoDB" id="9798746at2"/>
<dbReference type="InterPro" id="IPR002495">
    <property type="entry name" value="Glyco_trans_8"/>
</dbReference>
<evidence type="ECO:0000256" key="2">
    <source>
        <dbReference type="ARBA" id="ARBA00022679"/>
    </source>
</evidence>
<gene>
    <name evidence="4" type="ORF">CHR60_11630</name>
</gene>
<accession>A0A2A7B2Y9</accession>
<dbReference type="Pfam" id="PF01501">
    <property type="entry name" value="Glyco_transf_8"/>
    <property type="match status" value="1"/>
</dbReference>
<evidence type="ECO:0000256" key="3">
    <source>
        <dbReference type="ARBA" id="ARBA00022723"/>
    </source>
</evidence>
<sequence>MDIFYSSSDSYAFLTGVSILSLLENNKSCKKIHIYVMDNHISDVNKRKLIEIAKKYNREISFVPMPDMKDLTGQEIDTRRWNISTFGRLYMASALPETVHKVLNIDCDTIIVDTIEPLWNTDMTGKVFGGMLECINNRYRRNVGKHNGDYYLNGGIVFLNLDEVRAGNYEQKFTNYITKYGSSLAYLDQDVLNGVVEQDKKIKLPMRYNALSIYFYATYEEVLKIRRSKSGDFYSREEFTAAVKKPGLVHFTTCFLDGLRPWIKGNGHPYLEKFLEYKEMSPWKDMPLQDDNRSGLIKLRTAMIKKAPRFALCEIASLLHGVIIPEKNYRKMKERM</sequence>
<dbReference type="GO" id="GO:0016757">
    <property type="term" value="F:glycosyltransferase activity"/>
    <property type="evidence" value="ECO:0007669"/>
    <property type="project" value="UniProtKB-KW"/>
</dbReference>
<dbReference type="CDD" id="cd04194">
    <property type="entry name" value="GT8_A4GalT_like"/>
    <property type="match status" value="1"/>
</dbReference>
<keyword evidence="3" id="KW-0479">Metal-binding</keyword>
<evidence type="ECO:0000256" key="1">
    <source>
        <dbReference type="ARBA" id="ARBA00022676"/>
    </source>
</evidence>
<dbReference type="Gene3D" id="3.90.550.10">
    <property type="entry name" value="Spore Coat Polysaccharide Biosynthesis Protein SpsA, Chain A"/>
    <property type="match status" value="1"/>
</dbReference>